<evidence type="ECO:0000256" key="2">
    <source>
        <dbReference type="ARBA" id="ARBA00005097"/>
    </source>
</evidence>
<dbReference type="GO" id="GO:0009089">
    <property type="term" value="P:lysine biosynthetic process via diaminopimelate"/>
    <property type="evidence" value="ECO:0007669"/>
    <property type="project" value="UniProtKB-UniPathway"/>
</dbReference>
<dbReference type="InterPro" id="IPR036291">
    <property type="entry name" value="NAD(P)-bd_dom_sf"/>
</dbReference>
<evidence type="ECO:0000256" key="3">
    <source>
        <dbReference type="ARBA" id="ARBA00010584"/>
    </source>
</evidence>
<dbReference type="GO" id="GO:0009086">
    <property type="term" value="P:methionine biosynthetic process"/>
    <property type="evidence" value="ECO:0007669"/>
    <property type="project" value="UniProtKB-KW"/>
</dbReference>
<evidence type="ECO:0000256" key="12">
    <source>
        <dbReference type="ARBA" id="ARBA00023167"/>
    </source>
</evidence>
<reference evidence="17" key="1">
    <citation type="submission" date="2019-09" db="EMBL/GenBank/DDBJ databases">
        <title>Draft genome information of white flower Hibiscus syriacus.</title>
        <authorList>
            <person name="Kim Y.-M."/>
        </authorList>
    </citation>
    <scope>NUCLEOTIDE SEQUENCE [LARGE SCALE GENOMIC DNA]</scope>
    <source>
        <strain evidence="17">YM2019G1</strain>
    </source>
</reference>
<evidence type="ECO:0000256" key="4">
    <source>
        <dbReference type="ARBA" id="ARBA00011738"/>
    </source>
</evidence>
<dbReference type="PANTHER" id="PTHR46278:SF2">
    <property type="entry name" value="ASPARTATE-SEMIALDEHYDE DEHYDROGENASE"/>
    <property type="match status" value="1"/>
</dbReference>
<dbReference type="UniPathway" id="UPA00050">
    <property type="reaction ID" value="UER00463"/>
</dbReference>
<dbReference type="PANTHER" id="PTHR46278">
    <property type="entry name" value="DEHYDROGENASE, PUTATIVE-RELATED"/>
    <property type="match status" value="1"/>
</dbReference>
<name>A0A6A3BJB3_HIBSY</name>
<dbReference type="CDD" id="cd02316">
    <property type="entry name" value="VcASADH2_like_N"/>
    <property type="match status" value="1"/>
</dbReference>
<keyword evidence="7" id="KW-0791">Threonine biosynthesis</keyword>
<evidence type="ECO:0000256" key="13">
    <source>
        <dbReference type="ARBA" id="ARBA00047891"/>
    </source>
</evidence>
<dbReference type="HAMAP" id="MF_02121">
    <property type="entry name" value="ASADH"/>
    <property type="match status" value="1"/>
</dbReference>
<dbReference type="InterPro" id="IPR012080">
    <property type="entry name" value="Asp_semialdehyde_DH"/>
</dbReference>
<keyword evidence="8" id="KW-0521">NADP</keyword>
<dbReference type="GO" id="GO:0004073">
    <property type="term" value="F:aspartate-semialdehyde dehydrogenase activity"/>
    <property type="evidence" value="ECO:0007669"/>
    <property type="project" value="UniProtKB-EC"/>
</dbReference>
<keyword evidence="18" id="KW-1185">Reference proteome</keyword>
<dbReference type="AlphaFoldDB" id="A0A6A3BJB3"/>
<accession>A0A6A3BJB3</accession>
<feature type="active site" description="Proton acceptor" evidence="14">
    <location>
        <position position="284"/>
    </location>
</feature>
<keyword evidence="9" id="KW-0220">Diaminopimelate biosynthesis</keyword>
<feature type="domain" description="Semialdehyde dehydrogenase NAD-binding" evidence="16">
    <location>
        <begin position="39"/>
        <end position="154"/>
    </location>
</feature>
<comment type="catalytic activity">
    <reaction evidence="13">
        <text>L-aspartate 4-semialdehyde + phosphate + NADP(+) = 4-phospho-L-aspartate + NADPH + H(+)</text>
        <dbReference type="Rhea" id="RHEA:24284"/>
        <dbReference type="ChEBI" id="CHEBI:15378"/>
        <dbReference type="ChEBI" id="CHEBI:43474"/>
        <dbReference type="ChEBI" id="CHEBI:57535"/>
        <dbReference type="ChEBI" id="CHEBI:57783"/>
        <dbReference type="ChEBI" id="CHEBI:58349"/>
        <dbReference type="ChEBI" id="CHEBI:537519"/>
        <dbReference type="EC" id="1.2.1.11"/>
    </reaction>
</comment>
<dbReference type="CDD" id="cd18131">
    <property type="entry name" value="ASADH_C_bac_euk_like"/>
    <property type="match status" value="1"/>
</dbReference>
<evidence type="ECO:0000313" key="17">
    <source>
        <dbReference type="EMBL" id="KAE8716127.1"/>
    </source>
</evidence>
<dbReference type="GO" id="GO:0046983">
    <property type="term" value="F:protein dimerization activity"/>
    <property type="evidence" value="ECO:0007669"/>
    <property type="project" value="InterPro"/>
</dbReference>
<dbReference type="NCBIfam" id="NF011456">
    <property type="entry name" value="PRK14874.1"/>
    <property type="match status" value="1"/>
</dbReference>
<dbReference type="Proteomes" id="UP000436088">
    <property type="component" value="Unassembled WGS sequence"/>
</dbReference>
<dbReference type="InterPro" id="IPR005986">
    <property type="entry name" value="Asp_semialdehyde_DH_beta"/>
</dbReference>
<dbReference type="SUPFAM" id="SSF51735">
    <property type="entry name" value="NAD(P)-binding Rossmann-fold domains"/>
    <property type="match status" value="1"/>
</dbReference>
<dbReference type="UniPathway" id="UPA00051">
    <property type="reaction ID" value="UER00464"/>
</dbReference>
<keyword evidence="6" id="KW-0028">Amino-acid biosynthesis</keyword>
<dbReference type="GO" id="GO:0009088">
    <property type="term" value="P:threonine biosynthetic process"/>
    <property type="evidence" value="ECO:0007669"/>
    <property type="project" value="UniProtKB-UniPathway"/>
</dbReference>
<evidence type="ECO:0000256" key="7">
    <source>
        <dbReference type="ARBA" id="ARBA00022697"/>
    </source>
</evidence>
<comment type="caution">
    <text evidence="17">The sequence shown here is derived from an EMBL/GenBank/DDBJ whole genome shotgun (WGS) entry which is preliminary data.</text>
</comment>
<proteinExistence type="inferred from homology"/>
<dbReference type="PIRSF" id="PIRSF000148">
    <property type="entry name" value="ASA_dh"/>
    <property type="match status" value="1"/>
</dbReference>
<evidence type="ECO:0000256" key="6">
    <source>
        <dbReference type="ARBA" id="ARBA00022605"/>
    </source>
</evidence>
<evidence type="ECO:0000256" key="11">
    <source>
        <dbReference type="ARBA" id="ARBA00023154"/>
    </source>
</evidence>
<dbReference type="NCBIfam" id="TIGR01296">
    <property type="entry name" value="asd_B"/>
    <property type="match status" value="1"/>
</dbReference>
<comment type="similarity">
    <text evidence="3">Belongs to the aspartate-semialdehyde dehydrogenase family.</text>
</comment>
<evidence type="ECO:0000313" key="18">
    <source>
        <dbReference type="Proteomes" id="UP000436088"/>
    </source>
</evidence>
<keyword evidence="11" id="KW-0457">Lysine biosynthesis</keyword>
<dbReference type="InterPro" id="IPR012280">
    <property type="entry name" value="Semialdhyde_DH_dimer_dom"/>
</dbReference>
<evidence type="ECO:0000256" key="1">
    <source>
        <dbReference type="ARBA" id="ARBA00005021"/>
    </source>
</evidence>
<feature type="active site" description="Acyl-thioester intermediate" evidence="14">
    <location>
        <position position="169"/>
    </location>
</feature>
<dbReference type="EMBL" id="VEPZ02000855">
    <property type="protein sequence ID" value="KAE8716127.1"/>
    <property type="molecule type" value="Genomic_DNA"/>
</dbReference>
<keyword evidence="10" id="KW-0560">Oxidoreductase</keyword>
<evidence type="ECO:0000256" key="10">
    <source>
        <dbReference type="ARBA" id="ARBA00023002"/>
    </source>
</evidence>
<dbReference type="Pfam" id="PF01118">
    <property type="entry name" value="Semialdhyde_dh"/>
    <property type="match status" value="1"/>
</dbReference>
<dbReference type="Pfam" id="PF02774">
    <property type="entry name" value="Semialdhyde_dhC"/>
    <property type="match status" value="1"/>
</dbReference>
<comment type="pathway">
    <text evidence="1">Amino-acid biosynthesis; L-methionine biosynthesis via de novo pathway; L-homoserine from L-aspartate: step 2/3.</text>
</comment>
<dbReference type="EC" id="1.2.1.11" evidence="5"/>
<dbReference type="GO" id="GO:0009097">
    <property type="term" value="P:isoleucine biosynthetic process"/>
    <property type="evidence" value="ECO:0007669"/>
    <property type="project" value="InterPro"/>
</dbReference>
<dbReference type="GO" id="GO:0051287">
    <property type="term" value="F:NAD binding"/>
    <property type="evidence" value="ECO:0007669"/>
    <property type="project" value="InterPro"/>
</dbReference>
<dbReference type="Gene3D" id="3.40.50.720">
    <property type="entry name" value="NAD(P)-binding Rossmann-like Domain"/>
    <property type="match status" value="1"/>
</dbReference>
<evidence type="ECO:0000259" key="16">
    <source>
        <dbReference type="SMART" id="SM00859"/>
    </source>
</evidence>
<gene>
    <name evidence="17" type="ORF">F3Y22_tig00110156pilonHSYRG00435</name>
</gene>
<dbReference type="GO" id="GO:0050661">
    <property type="term" value="F:NADP binding"/>
    <property type="evidence" value="ECO:0007669"/>
    <property type="project" value="InterPro"/>
</dbReference>
<feature type="region of interest" description="Disordered" evidence="15">
    <location>
        <begin position="1"/>
        <end position="20"/>
    </location>
</feature>
<dbReference type="InterPro" id="IPR000534">
    <property type="entry name" value="Semialdehyde_DH_NAD-bd"/>
</dbReference>
<evidence type="ECO:0000256" key="5">
    <source>
        <dbReference type="ARBA" id="ARBA00013120"/>
    </source>
</evidence>
<evidence type="ECO:0000256" key="9">
    <source>
        <dbReference type="ARBA" id="ARBA00022915"/>
    </source>
</evidence>
<protein>
    <recommendedName>
        <fullName evidence="5">aspartate-semialdehyde dehydrogenase</fullName>
        <ecNumber evidence="5">1.2.1.11</ecNumber>
    </recommendedName>
</protein>
<dbReference type="SMART" id="SM00859">
    <property type="entry name" value="Semialdhyde_dh"/>
    <property type="match status" value="1"/>
</dbReference>
<evidence type="ECO:0000256" key="15">
    <source>
        <dbReference type="SAM" id="MobiDB-lite"/>
    </source>
</evidence>
<comment type="pathway">
    <text evidence="2">Amino-acid biosynthesis; L-threonine biosynthesis; L-threonine from L-aspartate: step 2/5.</text>
</comment>
<dbReference type="GO" id="GO:0019877">
    <property type="term" value="P:diaminopimelate biosynthetic process"/>
    <property type="evidence" value="ECO:0007669"/>
    <property type="project" value="UniProtKB-KW"/>
</dbReference>
<organism evidence="17 18">
    <name type="scientific">Hibiscus syriacus</name>
    <name type="common">Rose of Sharon</name>
    <dbReference type="NCBI Taxonomy" id="106335"/>
    <lineage>
        <taxon>Eukaryota</taxon>
        <taxon>Viridiplantae</taxon>
        <taxon>Streptophyta</taxon>
        <taxon>Embryophyta</taxon>
        <taxon>Tracheophyta</taxon>
        <taxon>Spermatophyta</taxon>
        <taxon>Magnoliopsida</taxon>
        <taxon>eudicotyledons</taxon>
        <taxon>Gunneridae</taxon>
        <taxon>Pentapetalae</taxon>
        <taxon>rosids</taxon>
        <taxon>malvids</taxon>
        <taxon>Malvales</taxon>
        <taxon>Malvaceae</taxon>
        <taxon>Malvoideae</taxon>
        <taxon>Hibiscus</taxon>
    </lineage>
</organism>
<dbReference type="Gene3D" id="3.30.360.10">
    <property type="entry name" value="Dihydrodipicolinate Reductase, domain 2"/>
    <property type="match status" value="1"/>
</dbReference>
<dbReference type="UniPathway" id="UPA00034">
    <property type="reaction ID" value="UER00016"/>
</dbReference>
<sequence>MASLSHSLKPHFLSTPKPELRTTKYPTTVRMSLQESGPSVAVVGVTGAVGQEFLSVLSDRDFPYRSLKLLASKRSSGKSISFQDRTFTVQELTAESFHDVYIALFSAGGSISKQFGPIAVDKGAIVVDNSSAFRMVDGVPLVIPEVNPEAMDGIKVGTKKGALIANPNCSTIICLMAATPLHRHAKVTRMVVSTYQAASGAGAAAAAMHELELQTREVLEGKPPTCNIFKQQYAFNLFSHNAPVLENGYNEEEMKMVKETRKIWNDMNVKVTATCIRVPVMRAHAESVNLQFEKPLDEDTAREILKTAPGVVVIDDRTSNRFPTPLEVSNKDDVAVGRIRQDVSQEGNHGLDIFVCGDQVRKGAALNAVQIAELLL</sequence>
<comment type="subunit">
    <text evidence="4">Homodimer.</text>
</comment>
<evidence type="ECO:0000256" key="8">
    <source>
        <dbReference type="ARBA" id="ARBA00022857"/>
    </source>
</evidence>
<dbReference type="SUPFAM" id="SSF55347">
    <property type="entry name" value="Glyceraldehyde-3-phosphate dehydrogenase-like, C-terminal domain"/>
    <property type="match status" value="1"/>
</dbReference>
<keyword evidence="12" id="KW-0486">Methionine biosynthesis</keyword>
<evidence type="ECO:0000256" key="14">
    <source>
        <dbReference type="PIRSR" id="PIRSR000148-1"/>
    </source>
</evidence>
<dbReference type="OrthoDB" id="1894490at2759"/>